<dbReference type="AlphaFoldDB" id="A0A8J3FT69"/>
<dbReference type="GO" id="GO:0006260">
    <property type="term" value="P:DNA replication"/>
    <property type="evidence" value="ECO:0007669"/>
    <property type="project" value="InterPro"/>
</dbReference>
<dbReference type="GO" id="GO:0003677">
    <property type="term" value="F:DNA binding"/>
    <property type="evidence" value="ECO:0007669"/>
    <property type="project" value="InterPro"/>
</dbReference>
<accession>A0A8J3FT69</accession>
<dbReference type="InterPro" id="IPR008921">
    <property type="entry name" value="DNA_pol3_clamp-load_cplx_C"/>
</dbReference>
<protein>
    <submittedName>
        <fullName evidence="2">ATPase AAA</fullName>
    </submittedName>
</protein>
<dbReference type="SUPFAM" id="SSF48019">
    <property type="entry name" value="post-AAA+ oligomerization domain-like"/>
    <property type="match status" value="1"/>
</dbReference>
<feature type="region of interest" description="Disordered" evidence="1">
    <location>
        <begin position="190"/>
        <end position="216"/>
    </location>
</feature>
<dbReference type="EMBL" id="BMMX01000096">
    <property type="protein sequence ID" value="GGL21256.1"/>
    <property type="molecule type" value="Genomic_DNA"/>
</dbReference>
<evidence type="ECO:0000256" key="1">
    <source>
        <dbReference type="SAM" id="MobiDB-lite"/>
    </source>
</evidence>
<name>A0A8J3FT69_9ACTN</name>
<organism evidence="2 3">
    <name type="scientific">Mangrovihabitans endophyticus</name>
    <dbReference type="NCBI Taxonomy" id="1751298"/>
    <lineage>
        <taxon>Bacteria</taxon>
        <taxon>Bacillati</taxon>
        <taxon>Actinomycetota</taxon>
        <taxon>Actinomycetes</taxon>
        <taxon>Micromonosporales</taxon>
        <taxon>Micromonosporaceae</taxon>
        <taxon>Mangrovihabitans</taxon>
    </lineage>
</organism>
<reference evidence="2" key="1">
    <citation type="journal article" date="2014" name="Int. J. Syst. Evol. Microbiol.">
        <title>Complete genome sequence of Corynebacterium casei LMG S-19264T (=DSM 44701T), isolated from a smear-ripened cheese.</title>
        <authorList>
            <consortium name="US DOE Joint Genome Institute (JGI-PGF)"/>
            <person name="Walter F."/>
            <person name="Albersmeier A."/>
            <person name="Kalinowski J."/>
            <person name="Ruckert C."/>
        </authorList>
    </citation>
    <scope>NUCLEOTIDE SEQUENCE</scope>
    <source>
        <strain evidence="2">CGMCC 4.7299</strain>
    </source>
</reference>
<evidence type="ECO:0000313" key="3">
    <source>
        <dbReference type="Proteomes" id="UP000656042"/>
    </source>
</evidence>
<reference evidence="2" key="2">
    <citation type="submission" date="2020-09" db="EMBL/GenBank/DDBJ databases">
        <authorList>
            <person name="Sun Q."/>
            <person name="Zhou Y."/>
        </authorList>
    </citation>
    <scope>NUCLEOTIDE SEQUENCE</scope>
    <source>
        <strain evidence="2">CGMCC 4.7299</strain>
    </source>
</reference>
<dbReference type="Proteomes" id="UP000656042">
    <property type="component" value="Unassembled WGS sequence"/>
</dbReference>
<sequence>MPRLYGPGHFTEDPYSQAISPHGVPVDDLVAVLQKEIRRSRIDNAVLAAYEMFITSPDVAQHLWRRLQLIAVEDVGMGLPLGPVLIDVLHRNFDDAPGGDWMMACHAVRLLASAPKDRTSSEHADWVATKVALGEALVEVPDYAHCVHTRAGQELGRGLTQWWDNGAQVRDELSTADHRYRDELIEIHRRDEAENGTEPRPSRWQAPPRLQTTTDM</sequence>
<evidence type="ECO:0000313" key="2">
    <source>
        <dbReference type="EMBL" id="GGL21256.1"/>
    </source>
</evidence>
<comment type="caution">
    <text evidence="2">The sequence shown here is derived from an EMBL/GenBank/DDBJ whole genome shotgun (WGS) entry which is preliminary data.</text>
</comment>
<dbReference type="RefSeq" id="WP_189083174.1">
    <property type="nucleotide sequence ID" value="NZ_BMMX01000096.1"/>
</dbReference>
<gene>
    <name evidence="2" type="ORF">GCM10012284_64880</name>
</gene>
<keyword evidence="3" id="KW-1185">Reference proteome</keyword>
<proteinExistence type="predicted"/>
<dbReference type="Gene3D" id="1.20.272.10">
    <property type="match status" value="1"/>
</dbReference>